<evidence type="ECO:0000256" key="3">
    <source>
        <dbReference type="SAM" id="Coils"/>
    </source>
</evidence>
<dbReference type="PROSITE" id="PS51257">
    <property type="entry name" value="PROKAR_LIPOPROTEIN"/>
    <property type="match status" value="1"/>
</dbReference>
<evidence type="ECO:0000313" key="5">
    <source>
        <dbReference type="EMBL" id="OXM85505.1"/>
    </source>
</evidence>
<dbReference type="PANTHER" id="PTHR32347:SF23">
    <property type="entry name" value="BLL5650 PROTEIN"/>
    <property type="match status" value="1"/>
</dbReference>
<sequence length="215" mass="23717">MKKDSQWKTKNKIKVLSLLLTVSVIIGAGCSNGSQSETVELNPRSIKTEMIKKQKIGAPIEQVAEVKAGTTLDVVAKANGEVVNVLKKRGEYVEKGDVLFIIDSKQAEIVRRKSEVALQSAQETLKKAEDDQAMNHKNLLDEVTRAENALQNAKQDYNKLRNDFDSGLSTQHMIDQLKQSVENAEMNLKSAQNKLSANDNSNSLASYKTQLEAAS</sequence>
<comment type="subcellular location">
    <subcellularLocation>
        <location evidence="1">Cell envelope</location>
    </subcellularLocation>
</comment>
<dbReference type="Proteomes" id="UP000215509">
    <property type="component" value="Unassembled WGS sequence"/>
</dbReference>
<keyword evidence="4" id="KW-0732">Signal</keyword>
<dbReference type="OrthoDB" id="1633529at2"/>
<protein>
    <submittedName>
        <fullName evidence="5">Uncharacterized protein</fullName>
    </submittedName>
</protein>
<proteinExistence type="predicted"/>
<evidence type="ECO:0000313" key="6">
    <source>
        <dbReference type="Proteomes" id="UP000215509"/>
    </source>
</evidence>
<gene>
    <name evidence="5" type="ORF">CF651_15110</name>
</gene>
<accession>A0A229UQQ6</accession>
<evidence type="ECO:0000256" key="2">
    <source>
        <dbReference type="ARBA" id="ARBA00023054"/>
    </source>
</evidence>
<dbReference type="GO" id="GO:0030313">
    <property type="term" value="C:cell envelope"/>
    <property type="evidence" value="ECO:0007669"/>
    <property type="project" value="UniProtKB-SubCell"/>
</dbReference>
<feature type="signal peptide" evidence="4">
    <location>
        <begin position="1"/>
        <end position="28"/>
    </location>
</feature>
<dbReference type="RefSeq" id="WP_094015701.1">
    <property type="nucleotide sequence ID" value="NZ_NMQW01000021.1"/>
</dbReference>
<dbReference type="EMBL" id="NMQW01000021">
    <property type="protein sequence ID" value="OXM85505.1"/>
    <property type="molecule type" value="Genomic_DNA"/>
</dbReference>
<name>A0A229UQQ6_9BACL</name>
<reference evidence="5 6" key="1">
    <citation type="submission" date="2017-07" db="EMBL/GenBank/DDBJ databases">
        <title>Genome sequencing and assembly of Paenibacillus rigui.</title>
        <authorList>
            <person name="Mayilraj S."/>
        </authorList>
    </citation>
    <scope>NUCLEOTIDE SEQUENCE [LARGE SCALE GENOMIC DNA]</scope>
    <source>
        <strain evidence="5 6">JCM 16352</strain>
    </source>
</reference>
<organism evidence="5 6">
    <name type="scientific">Paenibacillus rigui</name>
    <dbReference type="NCBI Taxonomy" id="554312"/>
    <lineage>
        <taxon>Bacteria</taxon>
        <taxon>Bacillati</taxon>
        <taxon>Bacillota</taxon>
        <taxon>Bacilli</taxon>
        <taxon>Bacillales</taxon>
        <taxon>Paenibacillaceae</taxon>
        <taxon>Paenibacillus</taxon>
    </lineage>
</organism>
<evidence type="ECO:0000256" key="1">
    <source>
        <dbReference type="ARBA" id="ARBA00004196"/>
    </source>
</evidence>
<dbReference type="PANTHER" id="PTHR32347">
    <property type="entry name" value="EFFLUX SYSTEM COMPONENT YKNX-RELATED"/>
    <property type="match status" value="1"/>
</dbReference>
<dbReference type="AlphaFoldDB" id="A0A229UQQ6"/>
<dbReference type="Gene3D" id="2.40.50.100">
    <property type="match status" value="1"/>
</dbReference>
<dbReference type="SUPFAM" id="SSF111369">
    <property type="entry name" value="HlyD-like secretion proteins"/>
    <property type="match status" value="1"/>
</dbReference>
<dbReference type="Gene3D" id="1.10.287.470">
    <property type="entry name" value="Helix hairpin bin"/>
    <property type="match status" value="1"/>
</dbReference>
<feature type="chain" id="PRO_5038551826" evidence="4">
    <location>
        <begin position="29"/>
        <end position="215"/>
    </location>
</feature>
<keyword evidence="2 3" id="KW-0175">Coiled coil</keyword>
<evidence type="ECO:0000256" key="4">
    <source>
        <dbReference type="SAM" id="SignalP"/>
    </source>
</evidence>
<feature type="coiled-coil region" evidence="3">
    <location>
        <begin position="111"/>
        <end position="201"/>
    </location>
</feature>
<comment type="caution">
    <text evidence="5">The sequence shown here is derived from an EMBL/GenBank/DDBJ whole genome shotgun (WGS) entry which is preliminary data.</text>
</comment>
<keyword evidence="6" id="KW-1185">Reference proteome</keyword>
<dbReference type="InterPro" id="IPR050465">
    <property type="entry name" value="UPF0194_transport"/>
</dbReference>